<feature type="domain" description="HIT-type" evidence="3">
    <location>
        <begin position="55"/>
        <end position="87"/>
    </location>
</feature>
<keyword evidence="1" id="KW-0862">Zinc</keyword>
<gene>
    <name evidence="4" type="ORF">BSP0115_LOCUS11994</name>
</gene>
<keyword evidence="1" id="KW-0863">Zinc-finger</keyword>
<protein>
    <recommendedName>
        <fullName evidence="3">HIT-type domain-containing protein</fullName>
    </recommendedName>
</protein>
<evidence type="ECO:0000256" key="1">
    <source>
        <dbReference type="PROSITE-ProRule" id="PRU00453"/>
    </source>
</evidence>
<sequence length="491" mass="50137">MDEIDGDVRVAMPPPPRASVRAGSVEGGGIVLPGSGGASSGEASGTGLRMEARVCGVCREARSKYRCPRCLVAYCSVACYTRHGEACTEAFFREAVRGEMALRAAEDAEAGRAPSGVAAAGTAESRRAVEDALARDAAAAAAAARGAHGAGGAGDPDASRPGVPRSSAARDDASRRSAAHVGVGAGVGADEPAGGDGGGVLDSETLAMLQELVLSSGDGDIDEAALPPEARTAFRRAAASGKLSSMLPQWRPWWQATLDEHRLAVKPLVEEGAEAPADAAARPPCCLASGGDAPAPLDALLSRRPSPTLPCHCASILYAYAYTMRLHCGDWRADPVGAAAALATVSAVVGDPASPAGRPETVQLAMRDALERSRRPLVTTSATFSVAVLADVVQLLSSSHMVADACFDAREMLRAAASVAKAAPKARSSSSRKHLVAAERKLSFFVSWALDAAGFDDAARDAAARAVAEFLSDSSVVDTLPRGAAARPPPV</sequence>
<evidence type="ECO:0000259" key="3">
    <source>
        <dbReference type="PROSITE" id="PS51083"/>
    </source>
</evidence>
<proteinExistence type="predicted"/>
<dbReference type="PANTHER" id="PTHR15555">
    <property type="entry name" value="ZINC FINGER HIT DOMAIN CONTAINING PROTEIN 2 PROTEIN FON -RELATED"/>
    <property type="match status" value="1"/>
</dbReference>
<accession>A0A7S1GBQ7</accession>
<evidence type="ECO:0000313" key="4">
    <source>
        <dbReference type="EMBL" id="CAD8918732.1"/>
    </source>
</evidence>
<name>A0A7S1GBQ7_9STRA</name>
<dbReference type="CDD" id="cd23024">
    <property type="entry name" value="zf-HIT_ZNHIT2-3"/>
    <property type="match status" value="1"/>
</dbReference>
<dbReference type="SUPFAM" id="SSF144232">
    <property type="entry name" value="HIT/MYND zinc finger-like"/>
    <property type="match status" value="1"/>
</dbReference>
<dbReference type="Gene3D" id="3.30.60.190">
    <property type="match status" value="1"/>
</dbReference>
<dbReference type="EMBL" id="HBFS01017810">
    <property type="protein sequence ID" value="CAD8918732.1"/>
    <property type="molecule type" value="Transcribed_RNA"/>
</dbReference>
<dbReference type="PANTHER" id="PTHR15555:SF0">
    <property type="entry name" value="ZINC FINGER HIT DOMAIN-CONTAINING PROTEIN 2"/>
    <property type="match status" value="1"/>
</dbReference>
<feature type="region of interest" description="Disordered" evidence="2">
    <location>
        <begin position="1"/>
        <end position="25"/>
    </location>
</feature>
<organism evidence="4">
    <name type="scientific">Bicosoecida sp. CB-2014</name>
    <dbReference type="NCBI Taxonomy" id="1486930"/>
    <lineage>
        <taxon>Eukaryota</taxon>
        <taxon>Sar</taxon>
        <taxon>Stramenopiles</taxon>
        <taxon>Bigyra</taxon>
        <taxon>Opalozoa</taxon>
        <taxon>Bicosoecida</taxon>
    </lineage>
</organism>
<dbReference type="Pfam" id="PF04438">
    <property type="entry name" value="zf-HIT"/>
    <property type="match status" value="1"/>
</dbReference>
<reference evidence="4" key="1">
    <citation type="submission" date="2021-01" db="EMBL/GenBank/DDBJ databases">
        <authorList>
            <person name="Corre E."/>
            <person name="Pelletier E."/>
            <person name="Niang G."/>
            <person name="Scheremetjew M."/>
            <person name="Finn R."/>
            <person name="Kale V."/>
            <person name="Holt S."/>
            <person name="Cochrane G."/>
            <person name="Meng A."/>
            <person name="Brown T."/>
            <person name="Cohen L."/>
        </authorList>
    </citation>
    <scope>NUCLEOTIDE SEQUENCE</scope>
    <source>
        <strain evidence="4">Ms1</strain>
    </source>
</reference>
<evidence type="ECO:0000256" key="2">
    <source>
        <dbReference type="SAM" id="MobiDB-lite"/>
    </source>
</evidence>
<keyword evidence="1" id="KW-0479">Metal-binding</keyword>
<dbReference type="AlphaFoldDB" id="A0A7S1GBQ7"/>
<dbReference type="InterPro" id="IPR039646">
    <property type="entry name" value="ZNHIT2"/>
</dbReference>
<dbReference type="PROSITE" id="PS51083">
    <property type="entry name" value="ZF_HIT"/>
    <property type="match status" value="1"/>
</dbReference>
<dbReference type="InterPro" id="IPR007529">
    <property type="entry name" value="Znf_HIT"/>
</dbReference>
<dbReference type="GO" id="GO:0008270">
    <property type="term" value="F:zinc ion binding"/>
    <property type="evidence" value="ECO:0007669"/>
    <property type="project" value="UniProtKB-UniRule"/>
</dbReference>
<feature type="region of interest" description="Disordered" evidence="2">
    <location>
        <begin position="147"/>
        <end position="179"/>
    </location>
</feature>